<dbReference type="PANTHER" id="PTHR41251:SF1">
    <property type="entry name" value="NON-HOMOLOGOUS END JOINING PROTEIN KU"/>
    <property type="match status" value="1"/>
</dbReference>
<evidence type="ECO:0000259" key="4">
    <source>
        <dbReference type="SMART" id="SM00559"/>
    </source>
</evidence>
<feature type="compositionally biased region" description="Low complexity" evidence="3">
    <location>
        <begin position="253"/>
        <end position="274"/>
    </location>
</feature>
<dbReference type="InterPro" id="IPR006164">
    <property type="entry name" value="DNA_bd_Ku70/Ku80"/>
</dbReference>
<proteinExistence type="predicted"/>
<dbReference type="EMBL" id="CP023700">
    <property type="protein sequence ID" value="QEU83782.1"/>
    <property type="molecule type" value="Genomic_DNA"/>
</dbReference>
<feature type="domain" description="Ku" evidence="4">
    <location>
        <begin position="53"/>
        <end position="182"/>
    </location>
</feature>
<dbReference type="NCBIfam" id="TIGR02772">
    <property type="entry name" value="Ku_bact"/>
    <property type="match status" value="1"/>
</dbReference>
<evidence type="ECO:0000256" key="3">
    <source>
        <dbReference type="SAM" id="MobiDB-lite"/>
    </source>
</evidence>
<organism evidence="5 6">
    <name type="scientific">Streptomyces viridosporus T7A</name>
    <dbReference type="NCBI Taxonomy" id="665577"/>
    <lineage>
        <taxon>Bacteria</taxon>
        <taxon>Bacillati</taxon>
        <taxon>Actinomycetota</taxon>
        <taxon>Actinomycetes</taxon>
        <taxon>Kitasatosporales</taxon>
        <taxon>Streptomycetaceae</taxon>
        <taxon>Streptomyces</taxon>
    </lineage>
</organism>
<feature type="compositionally biased region" description="Low complexity" evidence="3">
    <location>
        <begin position="295"/>
        <end position="310"/>
    </location>
</feature>
<keyword evidence="6" id="KW-1185">Reference proteome</keyword>
<evidence type="ECO:0000313" key="5">
    <source>
        <dbReference type="EMBL" id="QEU83782.1"/>
    </source>
</evidence>
<dbReference type="InterPro" id="IPR009187">
    <property type="entry name" value="Prok_Ku"/>
</dbReference>
<feature type="region of interest" description="Disordered" evidence="3">
    <location>
        <begin position="253"/>
        <end position="317"/>
    </location>
</feature>
<dbReference type="SUPFAM" id="SSF100939">
    <property type="entry name" value="SPOC domain-like"/>
    <property type="match status" value="1"/>
</dbReference>
<sequence length="317" mass="34495">MQAVWRGVISLGTIDIPVVLYKATETDSGLVLHQVHAEDGSRVHHKWWCEEEGREIEHRDVAKGYQHPDGRRVVLSDKELAALPPPDKERISVLASVDDGSIDPMVLGQAYHVGGSDPMTDRFYVLLRETLRESGRVAVTKVAIGTRESLAVLRAHDDLLVLQTMSWPEEVRHPTGIAPESDIAVRPQELKMAMHLMDILSEGFVLEELHDDYQQALQQVVADRLEEAAPPHHADVTDLTVLLQSSLEAVRSGRAGAAPARKSAAGKTASAAKRATAKKNPATGAASDRKTAAENASTRNTTAKNTAAKKTTPRRAS</sequence>
<dbReference type="PANTHER" id="PTHR41251">
    <property type="entry name" value="NON-HOMOLOGOUS END JOINING PROTEIN KU"/>
    <property type="match status" value="1"/>
</dbReference>
<gene>
    <name evidence="5" type="ORF">CP969_03015</name>
</gene>
<evidence type="ECO:0000256" key="2">
    <source>
        <dbReference type="ARBA" id="ARBA00023172"/>
    </source>
</evidence>
<reference evidence="5 6" key="1">
    <citation type="submission" date="2017-09" db="EMBL/GenBank/DDBJ databases">
        <authorList>
            <person name="Lee N."/>
            <person name="Cho B.-K."/>
        </authorList>
    </citation>
    <scope>NUCLEOTIDE SEQUENCE [LARGE SCALE GENOMIC DNA]</scope>
    <source>
        <strain evidence="5 6">ATCC 39115</strain>
    </source>
</reference>
<dbReference type="InterPro" id="IPR016194">
    <property type="entry name" value="SPOC-like_C_dom_sf"/>
</dbReference>
<name>A0ABX6A8R4_STRVD</name>
<dbReference type="Gene3D" id="2.40.290.10">
    <property type="match status" value="1"/>
</dbReference>
<protein>
    <submittedName>
        <fullName evidence="5">Ku protein</fullName>
    </submittedName>
</protein>
<accession>A0ABX6A8R4</accession>
<evidence type="ECO:0000256" key="1">
    <source>
        <dbReference type="ARBA" id="ARBA00023125"/>
    </source>
</evidence>
<dbReference type="SMART" id="SM00559">
    <property type="entry name" value="Ku78"/>
    <property type="match status" value="1"/>
</dbReference>
<keyword evidence="1" id="KW-0238">DNA-binding</keyword>
<dbReference type="Proteomes" id="UP000327143">
    <property type="component" value="Chromosome"/>
</dbReference>
<dbReference type="Pfam" id="PF02735">
    <property type="entry name" value="Ku"/>
    <property type="match status" value="1"/>
</dbReference>
<dbReference type="RefSeq" id="WP_016827969.1">
    <property type="nucleotide sequence ID" value="NZ_CP023700.1"/>
</dbReference>
<dbReference type="PIRSF" id="PIRSF006493">
    <property type="entry name" value="Prok_Ku"/>
    <property type="match status" value="1"/>
</dbReference>
<keyword evidence="2" id="KW-0233">DNA recombination</keyword>
<evidence type="ECO:0000313" key="6">
    <source>
        <dbReference type="Proteomes" id="UP000327143"/>
    </source>
</evidence>